<evidence type="ECO:0000313" key="9">
    <source>
        <dbReference type="EMBL" id="KAF2432160.1"/>
    </source>
</evidence>
<organism evidence="9 10">
    <name type="scientific">Tothia fuscella</name>
    <dbReference type="NCBI Taxonomy" id="1048955"/>
    <lineage>
        <taxon>Eukaryota</taxon>
        <taxon>Fungi</taxon>
        <taxon>Dikarya</taxon>
        <taxon>Ascomycota</taxon>
        <taxon>Pezizomycotina</taxon>
        <taxon>Dothideomycetes</taxon>
        <taxon>Pleosporomycetidae</taxon>
        <taxon>Venturiales</taxon>
        <taxon>Cylindrosympodiaceae</taxon>
        <taxon>Tothia</taxon>
    </lineage>
</organism>
<dbReference type="Pfam" id="PF24967">
    <property type="entry name" value="NTS_TR130"/>
    <property type="match status" value="1"/>
</dbReference>
<protein>
    <submittedName>
        <fullName evidence="9">Uncharacterized protein</fullName>
    </submittedName>
</protein>
<dbReference type="PANTHER" id="PTHR13251:SF3">
    <property type="entry name" value="TRAFFICKING PROTEIN PARTICLE COMPLEX SUBUNIT 10"/>
    <property type="match status" value="1"/>
</dbReference>
<dbReference type="PANTHER" id="PTHR13251">
    <property type="entry name" value="EPILEPSY HOLOPROSENCEPHALY CANDIDATE 1/TMEM1"/>
    <property type="match status" value="1"/>
</dbReference>
<keyword evidence="2" id="KW-0813">Transport</keyword>
<dbReference type="InterPro" id="IPR045126">
    <property type="entry name" value="TRAPPC10/Trs130"/>
</dbReference>
<comment type="caution">
    <text evidence="9">The sequence shown here is derived from an EMBL/GenBank/DDBJ whole genome shotgun (WGS) entry which is preliminary data.</text>
</comment>
<feature type="compositionally biased region" description="Low complexity" evidence="4">
    <location>
        <begin position="173"/>
        <end position="193"/>
    </location>
</feature>
<feature type="domain" description="TRAPPC10/Trs130 N-terminal" evidence="6">
    <location>
        <begin position="256"/>
        <end position="424"/>
    </location>
</feature>
<evidence type="ECO:0000256" key="3">
    <source>
        <dbReference type="ARBA" id="ARBA00023034"/>
    </source>
</evidence>
<proteinExistence type="predicted"/>
<dbReference type="Pfam" id="PF12584">
    <property type="entry name" value="TRAPPC10"/>
    <property type="match status" value="1"/>
</dbReference>
<feature type="region of interest" description="Disordered" evidence="4">
    <location>
        <begin position="524"/>
        <end position="558"/>
    </location>
</feature>
<evidence type="ECO:0000259" key="6">
    <source>
        <dbReference type="Pfam" id="PF23036"/>
    </source>
</evidence>
<dbReference type="InterPro" id="IPR056913">
    <property type="entry name" value="TRAPPC10/Trs130_N"/>
</dbReference>
<evidence type="ECO:0000259" key="5">
    <source>
        <dbReference type="Pfam" id="PF12584"/>
    </source>
</evidence>
<dbReference type="InterPro" id="IPR055505">
    <property type="entry name" value="DUF7077"/>
</dbReference>
<feature type="compositionally biased region" description="Polar residues" evidence="4">
    <location>
        <begin position="540"/>
        <end position="555"/>
    </location>
</feature>
<dbReference type="GO" id="GO:0006891">
    <property type="term" value="P:intra-Golgi vesicle-mediated transport"/>
    <property type="evidence" value="ECO:0007669"/>
    <property type="project" value="TreeGrafter"/>
</dbReference>
<name>A0A9P4NTY8_9PEZI</name>
<dbReference type="Pfam" id="PF23036">
    <property type="entry name" value="TRAPPC10_1st"/>
    <property type="match status" value="1"/>
</dbReference>
<dbReference type="GO" id="GO:1990071">
    <property type="term" value="C:TRAPPII protein complex"/>
    <property type="evidence" value="ECO:0007669"/>
    <property type="project" value="InterPro"/>
</dbReference>
<keyword evidence="10" id="KW-1185">Reference proteome</keyword>
<dbReference type="Pfam" id="PF24965">
    <property type="entry name" value="TRS130_4HB"/>
    <property type="match status" value="1"/>
</dbReference>
<reference evidence="9" key="1">
    <citation type="journal article" date="2020" name="Stud. Mycol.">
        <title>101 Dothideomycetes genomes: a test case for predicting lifestyles and emergence of pathogens.</title>
        <authorList>
            <person name="Haridas S."/>
            <person name="Albert R."/>
            <person name="Binder M."/>
            <person name="Bloem J."/>
            <person name="Labutti K."/>
            <person name="Salamov A."/>
            <person name="Andreopoulos B."/>
            <person name="Baker S."/>
            <person name="Barry K."/>
            <person name="Bills G."/>
            <person name="Bluhm B."/>
            <person name="Cannon C."/>
            <person name="Castanera R."/>
            <person name="Culley D."/>
            <person name="Daum C."/>
            <person name="Ezra D."/>
            <person name="Gonzalez J."/>
            <person name="Henrissat B."/>
            <person name="Kuo A."/>
            <person name="Liang C."/>
            <person name="Lipzen A."/>
            <person name="Lutzoni F."/>
            <person name="Magnuson J."/>
            <person name="Mondo S."/>
            <person name="Nolan M."/>
            <person name="Ohm R."/>
            <person name="Pangilinan J."/>
            <person name="Park H.-J."/>
            <person name="Ramirez L."/>
            <person name="Alfaro M."/>
            <person name="Sun H."/>
            <person name="Tritt A."/>
            <person name="Yoshinaga Y."/>
            <person name="Zwiers L.-H."/>
            <person name="Turgeon B."/>
            <person name="Goodwin S."/>
            <person name="Spatafora J."/>
            <person name="Crous P."/>
            <person name="Grigoriev I."/>
        </authorList>
    </citation>
    <scope>NUCLEOTIDE SEQUENCE</scope>
    <source>
        <strain evidence="9">CBS 130266</strain>
    </source>
</reference>
<feature type="domain" description="Trs130 NTS" evidence="8">
    <location>
        <begin position="670"/>
        <end position="763"/>
    </location>
</feature>
<dbReference type="Proteomes" id="UP000800235">
    <property type="component" value="Unassembled WGS sequence"/>
</dbReference>
<dbReference type="InterPro" id="IPR056916">
    <property type="entry name" value="NTS_TR130"/>
</dbReference>
<feature type="region of interest" description="Disordered" evidence="4">
    <location>
        <begin position="60"/>
        <end position="94"/>
    </location>
</feature>
<evidence type="ECO:0000256" key="4">
    <source>
        <dbReference type="SAM" id="MobiDB-lite"/>
    </source>
</evidence>
<evidence type="ECO:0000259" key="7">
    <source>
        <dbReference type="Pfam" id="PF23274"/>
    </source>
</evidence>
<evidence type="ECO:0000256" key="2">
    <source>
        <dbReference type="ARBA" id="ARBA00022448"/>
    </source>
</evidence>
<dbReference type="Pfam" id="PF23274">
    <property type="entry name" value="DUF7077"/>
    <property type="match status" value="1"/>
</dbReference>
<keyword evidence="3" id="KW-0333">Golgi apparatus</keyword>
<gene>
    <name evidence="9" type="ORF">EJ08DRAFT_136502</name>
</gene>
<dbReference type="EMBL" id="MU007027">
    <property type="protein sequence ID" value="KAF2432160.1"/>
    <property type="molecule type" value="Genomic_DNA"/>
</dbReference>
<sequence>MDSGSTPISKVTVEYHDPSGVFPLISRQLQSRFPLRDLHWKSPTRPLRSIDFLHVDLTPSRDVAPDTPQSRQGAPVPSQEDALATSTPNESAQQGFFKERRHQIPSLRQTPYVKVFLLRCDDNETYKASSRKALRDWWKAHTPVSQSSSSKNPQENHDAYERLIIHVVLPNTGAAGQTRSSGSSSTSEGATTEKSAKGLLNRSNTIFEKIKADFNVSTKSASERVAQIRLLAEDIPQSLLPTKSTITGVEYEEGPQDRANAWTDLVSKFKSLILSSFNLRVSQYEEDIRERDAQRTLPGWNFCTFFVLKEGLARGFESVGLVDDALIGYDELALGVENAIQEQSGDSSSTRSDSFANYTKELKDILVQCQVESAPEIAAWDSNVKLISATRKGYPEMILGSNISVFDFQCYIFARQMALLLRMGILHSSELASIRQERKISQSETDDLGSLSELCHRAVAFIASICRIMQDDLRHAERELKFVTQAGVIENIVASWAFGVADQILNDTDVKSLPKADLQVHASVSGANEESVDKSFHPARSSSLSHRPKSTNSPSKPEDTALAVFDRIGQKAPTDPAAELVAPIKASDVESLAGHRAELFMLQRQIIERTAELNNWKVGLSGIENLHQDEHTAMKDVDLSEKAESSNATASISAMEEGFVERNRLKGVCQATLMNTTSSINVFRDAFQNLTNLALNHFLVAARINSIERLIADLALIKFDAGDFVAATDYLSRITSSYADRRWGLIETSLLKIHAQCLKKLNRKDDYARMLLSMLGKTAAQQKSHLHLKLRSRFTAQDPWQDYDRVETMGMLPELVSYSDQLPYDVCVPMGKYFTEITVEPHIRHFEDKDGFSLQLKLRHLLDDDLEVNSTRIRLTSTVIGLSRELWLENQDHITLRTGLNSIRVAANITTFHTFTVDKIIIKANKISLEWEAQSIVDLNSPFASLPQPHSASGSLRSPLLCFPRPESFHAELSLSRSLHIDKIRTLEIRCFSGWNDVEKAEIHLRSASAGLRLRTADASLVSTVAKLAKPKTPGVLEILDMPPSNDATLHIPYNLEDDLHEISLRLDISYTTPKGKFEHWSHPTISTELAVDVSVHDFFKASVLFSKFLIKPMGGVPLQVLEVKLEGTDRFSVQTPPCALTPVLVFPSQPAIIMYRIAQKDNSHDKLRAPRQSIVDEKPLMMTIDYGRIDEQAVDAAVTLFREAVVVSQFATISFLLVQTFKDQLRRLLPTTQFVEVAMVNQLRLPEFQDLGWNTLLDSLPKVLAADLLLWLRLWHSNHEIVEVPLHHDKIAYDTKLPTHQIVMNVPLPRLHLLQTVSLTFPKSEPAVFSADNLIPAEINIKHTRRWDSLAAFTSISAPDSALEFVYEIHAPNNTWLIGGQRRTKFSAKEDESMSWTVFMMPQKAGRLLLPTVDVRVIGTGAEEISCETDLRSLGDTIIVVANLETTTVSLSEGVGGGEAVMIGSNQRHLRGTVYNK</sequence>
<feature type="compositionally biased region" description="Polar residues" evidence="4">
    <location>
        <begin position="84"/>
        <end position="94"/>
    </location>
</feature>
<feature type="domain" description="TRAPPC10/Trs130 C-terminal" evidence="5">
    <location>
        <begin position="1307"/>
        <end position="1442"/>
    </location>
</feature>
<dbReference type="OrthoDB" id="10256906at2759"/>
<evidence type="ECO:0000259" key="8">
    <source>
        <dbReference type="Pfam" id="PF24967"/>
    </source>
</evidence>
<accession>A0A9P4NTY8</accession>
<feature type="region of interest" description="Disordered" evidence="4">
    <location>
        <begin position="173"/>
        <end position="197"/>
    </location>
</feature>
<dbReference type="GO" id="GO:0005829">
    <property type="term" value="C:cytosol"/>
    <property type="evidence" value="ECO:0007669"/>
    <property type="project" value="GOC"/>
</dbReference>
<feature type="domain" description="DUF7077" evidence="7">
    <location>
        <begin position="966"/>
        <end position="1087"/>
    </location>
</feature>
<dbReference type="InterPro" id="IPR022233">
    <property type="entry name" value="TRAPPC10/Trs130_C"/>
</dbReference>
<evidence type="ECO:0000313" key="10">
    <source>
        <dbReference type="Proteomes" id="UP000800235"/>
    </source>
</evidence>
<evidence type="ECO:0000256" key="1">
    <source>
        <dbReference type="ARBA" id="ARBA00004555"/>
    </source>
</evidence>
<dbReference type="GO" id="GO:0034498">
    <property type="term" value="P:early endosome to Golgi transport"/>
    <property type="evidence" value="ECO:0007669"/>
    <property type="project" value="TreeGrafter"/>
</dbReference>
<comment type="subcellular location">
    <subcellularLocation>
        <location evidence="1">Golgi apparatus</location>
    </subcellularLocation>
</comment>